<accession>A0A379TAH7</accession>
<sequence length="121" mass="12432">MCASVIFVVIVGLGAIGQIAVQLAKKAGASVVIGVDPIEHRCDIARRHGADFCFNPGGTDVGMEIKKLTGKQGADVIIETSGYADALQSALRGLAYGGTISYVAFAKTVYGGVQPGTRSAF</sequence>
<feature type="domain" description="Alcohol dehydrogenase-like C-terminal" evidence="6">
    <location>
        <begin position="15"/>
        <end position="106"/>
    </location>
</feature>
<evidence type="ECO:0000259" key="6">
    <source>
        <dbReference type="Pfam" id="PF00107"/>
    </source>
</evidence>
<dbReference type="Proteomes" id="UP000254741">
    <property type="component" value="Unassembled WGS sequence"/>
</dbReference>
<evidence type="ECO:0000256" key="5">
    <source>
        <dbReference type="ARBA" id="ARBA00023002"/>
    </source>
</evidence>
<dbReference type="Pfam" id="PF00107">
    <property type="entry name" value="ADH_zinc_N"/>
    <property type="match status" value="1"/>
</dbReference>
<dbReference type="InterPro" id="IPR036291">
    <property type="entry name" value="NAD(P)-bd_dom_sf"/>
</dbReference>
<dbReference type="SUPFAM" id="SSF51735">
    <property type="entry name" value="NAD(P)-binding Rossmann-fold domains"/>
    <property type="match status" value="1"/>
</dbReference>
<dbReference type="PANTHER" id="PTHR43350:SF19">
    <property type="entry name" value="D-GULOSIDE 3-DEHYDROGENASE"/>
    <property type="match status" value="1"/>
</dbReference>
<dbReference type="PANTHER" id="PTHR43350">
    <property type="entry name" value="NAD-DEPENDENT ALCOHOL DEHYDROGENASE"/>
    <property type="match status" value="1"/>
</dbReference>
<dbReference type="GO" id="GO:0046872">
    <property type="term" value="F:metal ion binding"/>
    <property type="evidence" value="ECO:0007669"/>
    <property type="project" value="UniProtKB-KW"/>
</dbReference>
<dbReference type="GO" id="GO:0051903">
    <property type="term" value="F:S-(hydroxymethyl)glutathione dehydrogenase [NAD(P)+] activity"/>
    <property type="evidence" value="ECO:0007669"/>
    <property type="project" value="UniProtKB-EC"/>
</dbReference>
<evidence type="ECO:0000256" key="4">
    <source>
        <dbReference type="ARBA" id="ARBA00022833"/>
    </source>
</evidence>
<evidence type="ECO:0000256" key="1">
    <source>
        <dbReference type="ARBA" id="ARBA00001947"/>
    </source>
</evidence>
<keyword evidence="5 7" id="KW-0560">Oxidoreductase</keyword>
<organism evidence="7 8">
    <name type="scientific">Salmonella enterica subsp. arizonae</name>
    <dbReference type="NCBI Taxonomy" id="59203"/>
    <lineage>
        <taxon>Bacteria</taxon>
        <taxon>Pseudomonadati</taxon>
        <taxon>Pseudomonadota</taxon>
        <taxon>Gammaproteobacteria</taxon>
        <taxon>Enterobacterales</taxon>
        <taxon>Enterobacteriaceae</taxon>
        <taxon>Salmonella</taxon>
    </lineage>
</organism>
<dbReference type="Gene3D" id="3.40.50.720">
    <property type="entry name" value="NAD(P)-binding Rossmann-like Domain"/>
    <property type="match status" value="1"/>
</dbReference>
<protein>
    <submittedName>
        <fullName evidence="7">Zinc-binding dehydrogenase</fullName>
        <ecNumber evidence="7">1.1.1.284</ecNumber>
    </submittedName>
</protein>
<proteinExistence type="inferred from homology"/>
<comment type="cofactor">
    <cofactor evidence="1">
        <name>Zn(2+)</name>
        <dbReference type="ChEBI" id="CHEBI:29105"/>
    </cofactor>
</comment>
<reference evidence="7 8" key="1">
    <citation type="submission" date="2018-06" db="EMBL/GenBank/DDBJ databases">
        <authorList>
            <consortium name="Pathogen Informatics"/>
            <person name="Doyle S."/>
        </authorList>
    </citation>
    <scope>NUCLEOTIDE SEQUENCE [LARGE SCALE GENOMIC DNA]</scope>
    <source>
        <strain evidence="7 8">NCTC8297</strain>
    </source>
</reference>
<evidence type="ECO:0000313" key="7">
    <source>
        <dbReference type="EMBL" id="SUG47622.1"/>
    </source>
</evidence>
<gene>
    <name evidence="7" type="primary">frmA_1</name>
    <name evidence="7" type="ORF">NCTC8297_02896</name>
</gene>
<keyword evidence="3" id="KW-0479">Metal-binding</keyword>
<evidence type="ECO:0000313" key="8">
    <source>
        <dbReference type="Proteomes" id="UP000254741"/>
    </source>
</evidence>
<keyword evidence="4" id="KW-0862">Zinc</keyword>
<name>A0A379TAH7_SALER</name>
<evidence type="ECO:0000256" key="2">
    <source>
        <dbReference type="ARBA" id="ARBA00008072"/>
    </source>
</evidence>
<evidence type="ECO:0000256" key="3">
    <source>
        <dbReference type="ARBA" id="ARBA00022723"/>
    </source>
</evidence>
<dbReference type="EC" id="1.1.1.284" evidence="7"/>
<comment type="similarity">
    <text evidence="2">Belongs to the zinc-containing alcohol dehydrogenase family.</text>
</comment>
<dbReference type="EMBL" id="UGXG01000002">
    <property type="protein sequence ID" value="SUG47622.1"/>
    <property type="molecule type" value="Genomic_DNA"/>
</dbReference>
<dbReference type="AlphaFoldDB" id="A0A379TAH7"/>
<dbReference type="InterPro" id="IPR013149">
    <property type="entry name" value="ADH-like_C"/>
</dbReference>